<evidence type="ECO:0000256" key="1">
    <source>
        <dbReference type="ARBA" id="ARBA00022679"/>
    </source>
</evidence>
<keyword evidence="1 3" id="KW-0808">Transferase</keyword>
<evidence type="ECO:0000313" key="3">
    <source>
        <dbReference type="EMBL" id="AWU66553.1"/>
    </source>
</evidence>
<feature type="domain" description="Glycosyl transferase family 1" evidence="2">
    <location>
        <begin position="1165"/>
        <end position="1318"/>
    </location>
</feature>
<dbReference type="GO" id="GO:0009103">
    <property type="term" value="P:lipopolysaccharide biosynthetic process"/>
    <property type="evidence" value="ECO:0007669"/>
    <property type="project" value="TreeGrafter"/>
</dbReference>
<dbReference type="SUPFAM" id="SSF53756">
    <property type="entry name" value="UDP-Glycosyltransferase/glycogen phosphorylase"/>
    <property type="match status" value="3"/>
</dbReference>
<sequence length="1342" mass="149080">MAVEIMKKILALNFFPAFVPISNGGESKLYNFYKALSKYHHVTLLTSTHPGVKEEKIYHTATFVERRIPKDKYFDQCWQNLESYTSDGHGDLSAPAIAASAQYPTTMLAAYLSEYESADIIIHDFPFTVDFDIFLGIDCKPRIYNSHNCETELYQTLHPSEKSQPIVDLVSKAEKKLLNNADLILYCGESDYESFKKIAPQKESVMFYSPNGMVDNHRVIPQRTTKVKHSAVFVGSAHLPNVNAAIYIAKEIAPKCPNIIFDIIGNCLPVGEYVKNVVRHGRVTDEEKVRLFENASIALNPMESGSGSNIKALDYFAYALPILSTPFGMRGFNTESGKNVIEGALEDFPDLLKQHLSDSDFANTVEIGLAGKLFASENYTWDVIVANILPELDKLEKQSSNYTLVLNDYNSFLNVGGGATRTRGIYQAVNDISSVVFICFSDDEKLSVEKYNEKTYVICVPKSPEHRKQVDELNAQFHVSCDDIIASAHCAKNDLLVAVYNILKVSARFIIVEHPYMAPVPITYRDRFIYSSQNDETILKKSLLEWHPKKDYLIDLVTSVEKKAVECSAATIAVSDDDAYSLLVGKKTAGPMIVVRNGAQLPSPIINDISQQVAHRIIKKSAVFLGSAHMPNVDAVNFLLKNIAPKCPDVQFNIVGSVCNSINVNPGKNVILWGVVDEEVKSAILQNCLFAVNPVTSGSGSNIKLADFFANGLFVVSSKFGLRGYPSHLHKHIALTEPETFPDVINALSISDSVFTDEMRAERKDIFRAELSMVGIAKKFVDLLLSMEKPKRKVLFVTYRYTHPELGGAESNLKRFLKALGDTQEFEIDVVTTEVSRTTNHARFMERYEFDAEIGAPIEMSNLRFARFPVDDSPSSALSNATSLAWRVQPVFEKAIVQQTDKLSLDGLAWGWADLEGEASNHYRWSYSSCAVNVAKASKVKLIGYIPEKSLITLQSPDGGIYLSQEIEHNFTLELEVDAGIFEIFTSSRFMGGQDPRPLGFMLTELIIDSAPLDLTRPTLASSQSISADKVFDVLSAAAEKTRFPLGVNLTDIRGPHSSSMEHYIATNIGKYDLVVTHNIVFKPAVFALELARQHNVPSLLIPHAHLDDDYYHFPDLIHAARNATKVLAVPKAANAFYAEKGCCSEYLPAGADTDEEFLESDRHEFESVYGSDDEFVLVLGRKSGAKGYRSVIQAVESINQSGKKLRLVMIGPDDDGLVITSPHVFYLGRQPRSVVRGALMSCLALVNMSSSESFGIVLLEAWLARKPVVANKSCVAFHDMAIDQENALMVGHEDLQDALVRLRNDPALCERLGSNGFETAQKFSWKVVENDFVNICRKVVR</sequence>
<protein>
    <submittedName>
        <fullName evidence="3">Glycosyl transferase</fullName>
    </submittedName>
</protein>
<dbReference type="CDD" id="cd03801">
    <property type="entry name" value="GT4_PimA-like"/>
    <property type="match status" value="2"/>
</dbReference>
<reference evidence="3" key="1">
    <citation type="submission" date="2018-05" db="EMBL/GenBank/DDBJ databases">
        <authorList>
            <person name="Lanie J.A."/>
            <person name="Ng W.-L."/>
            <person name="Kazmierczak K.M."/>
            <person name="Andrzejewski T.M."/>
            <person name="Davidsen T.M."/>
            <person name="Wayne K.J."/>
            <person name="Tettelin H."/>
            <person name="Glass J.I."/>
            <person name="Rusch D."/>
            <person name="Podicherti R."/>
            <person name="Tsui H.-C.T."/>
            <person name="Winkler M.E."/>
        </authorList>
    </citation>
    <scope>NUCLEOTIDE SEQUENCE</scope>
    <source>
        <strain evidence="3">O2_G3334</strain>
    </source>
</reference>
<accession>A0A2Z4C023</accession>
<dbReference type="GO" id="GO:0016757">
    <property type="term" value="F:glycosyltransferase activity"/>
    <property type="evidence" value="ECO:0007669"/>
    <property type="project" value="InterPro"/>
</dbReference>
<dbReference type="PANTHER" id="PTHR46401">
    <property type="entry name" value="GLYCOSYLTRANSFERASE WBBK-RELATED"/>
    <property type="match status" value="1"/>
</dbReference>
<dbReference type="PANTHER" id="PTHR46401:SF2">
    <property type="entry name" value="GLYCOSYLTRANSFERASE WBBK-RELATED"/>
    <property type="match status" value="1"/>
</dbReference>
<dbReference type="EMBL" id="MH325884">
    <property type="protein sequence ID" value="AWU66553.1"/>
    <property type="molecule type" value="Genomic_DNA"/>
</dbReference>
<dbReference type="InterPro" id="IPR001296">
    <property type="entry name" value="Glyco_trans_1"/>
</dbReference>
<dbReference type="Pfam" id="PF13692">
    <property type="entry name" value="Glyco_trans_1_4"/>
    <property type="match status" value="2"/>
</dbReference>
<proteinExistence type="predicted"/>
<name>A0A2Z4C023_9ENTR</name>
<organism evidence="3">
    <name type="scientific">Citrobacter youngae</name>
    <dbReference type="NCBI Taxonomy" id="133448"/>
    <lineage>
        <taxon>Bacteria</taxon>
        <taxon>Pseudomonadati</taxon>
        <taxon>Pseudomonadota</taxon>
        <taxon>Gammaproteobacteria</taxon>
        <taxon>Enterobacterales</taxon>
        <taxon>Enterobacteriaceae</taxon>
        <taxon>Citrobacter</taxon>
        <taxon>Citrobacter freundii complex</taxon>
    </lineage>
</organism>
<gene>
    <name evidence="3" type="primary">gt1</name>
</gene>
<evidence type="ECO:0000259" key="2">
    <source>
        <dbReference type="Pfam" id="PF00534"/>
    </source>
</evidence>
<dbReference type="Gene3D" id="3.40.50.2000">
    <property type="entry name" value="Glycogen Phosphorylase B"/>
    <property type="match status" value="4"/>
</dbReference>
<dbReference type="Pfam" id="PF00534">
    <property type="entry name" value="Glycos_transf_1"/>
    <property type="match status" value="1"/>
</dbReference>